<dbReference type="Proteomes" id="UP000269198">
    <property type="component" value="Unassembled WGS sequence"/>
</dbReference>
<reference evidence="2 3" key="1">
    <citation type="submission" date="2018-11" db="EMBL/GenBank/DDBJ databases">
        <title>The genome draft of YIM 96095.</title>
        <authorList>
            <person name="Tang S.-K."/>
            <person name="Chunyu W.-X."/>
            <person name="Feng Y.-Z."/>
        </authorList>
    </citation>
    <scope>NUCLEOTIDE SEQUENCE [LARGE SCALE GENOMIC DNA]</scope>
    <source>
        <strain evidence="2 3">YIM 96095</strain>
    </source>
</reference>
<keyword evidence="3" id="KW-1185">Reference proteome</keyword>
<evidence type="ECO:0000313" key="2">
    <source>
        <dbReference type="EMBL" id="RNL84890.1"/>
    </source>
</evidence>
<organism evidence="2 3">
    <name type="scientific">Halostreptopolyspora alba</name>
    <dbReference type="NCBI Taxonomy" id="2487137"/>
    <lineage>
        <taxon>Bacteria</taxon>
        <taxon>Bacillati</taxon>
        <taxon>Actinomycetota</taxon>
        <taxon>Actinomycetes</taxon>
        <taxon>Streptosporangiales</taxon>
        <taxon>Nocardiopsidaceae</taxon>
        <taxon>Halostreptopolyspora</taxon>
    </lineage>
</organism>
<dbReference type="InterPro" id="IPR036412">
    <property type="entry name" value="HAD-like_sf"/>
</dbReference>
<dbReference type="AlphaFoldDB" id="A0A3N0EAQ4"/>
<dbReference type="Gene3D" id="3.40.50.1000">
    <property type="entry name" value="HAD superfamily/HAD-like"/>
    <property type="match status" value="1"/>
</dbReference>
<dbReference type="GO" id="GO:0016787">
    <property type="term" value="F:hydrolase activity"/>
    <property type="evidence" value="ECO:0007669"/>
    <property type="project" value="UniProtKB-KW"/>
</dbReference>
<dbReference type="SFLD" id="SFLDS00003">
    <property type="entry name" value="Haloacid_Dehalogenase"/>
    <property type="match status" value="1"/>
</dbReference>
<proteinExistence type="predicted"/>
<dbReference type="SFLD" id="SFLDG01129">
    <property type="entry name" value="C1.5:_HAD__Beta-PGM__Phosphata"/>
    <property type="match status" value="1"/>
</dbReference>
<comment type="caution">
    <text evidence="2">The sequence shown here is derived from an EMBL/GenBank/DDBJ whole genome shotgun (WGS) entry which is preliminary data.</text>
</comment>
<dbReference type="InterPro" id="IPR051540">
    <property type="entry name" value="S-2-haloacid_dehalogenase"/>
</dbReference>
<dbReference type="OrthoDB" id="9810501at2"/>
<evidence type="ECO:0000256" key="1">
    <source>
        <dbReference type="ARBA" id="ARBA00022801"/>
    </source>
</evidence>
<dbReference type="InterPro" id="IPR006439">
    <property type="entry name" value="HAD-SF_hydro_IA"/>
</dbReference>
<dbReference type="Pfam" id="PF00702">
    <property type="entry name" value="Hydrolase"/>
    <property type="match status" value="1"/>
</dbReference>
<keyword evidence="1 2" id="KW-0378">Hydrolase</keyword>
<dbReference type="NCBIfam" id="TIGR01549">
    <property type="entry name" value="HAD-SF-IA-v1"/>
    <property type="match status" value="1"/>
</dbReference>
<name>A0A3N0EAQ4_9ACTN</name>
<evidence type="ECO:0000313" key="3">
    <source>
        <dbReference type="Proteomes" id="UP000269198"/>
    </source>
</evidence>
<dbReference type="EMBL" id="RJMB01000009">
    <property type="protein sequence ID" value="RNL84890.1"/>
    <property type="molecule type" value="Genomic_DNA"/>
</dbReference>
<dbReference type="SUPFAM" id="SSF56784">
    <property type="entry name" value="HAD-like"/>
    <property type="match status" value="1"/>
</dbReference>
<dbReference type="PANTHER" id="PTHR43316">
    <property type="entry name" value="HYDROLASE, HALOACID DELAHOGENASE-RELATED"/>
    <property type="match status" value="1"/>
</dbReference>
<gene>
    <name evidence="2" type="ORF">EFW17_11315</name>
</gene>
<dbReference type="InterPro" id="IPR023214">
    <property type="entry name" value="HAD_sf"/>
</dbReference>
<protein>
    <submittedName>
        <fullName evidence="2">HAD family hydrolase</fullName>
    </submittedName>
</protein>
<accession>A0A3N0EAQ4</accession>
<sequence>MRSVVFDVGETLVDETSVFARWADRLGIPRLTFFGVIGGVLAEGGEVTDAFTTLRPGFDLDRESAAWRAEEPGSRREHFGPEDLYPDVRPALTALRDAGLGVLVAGNQPTEAGRTLRAMDLPVDGVHVSEEWGLAKPDPAFFERVRAIAGVPSGELLYVGDRLDNDVDPARAAGMRAALVRRGILGYLHAERPGAERADVVIDSLTELPAWIEGSG</sequence>